<dbReference type="FunFam" id="3.30.980.10:FF:000005">
    <property type="entry name" value="Threonyl-tRNA synthetase, mitochondrial"/>
    <property type="match status" value="1"/>
</dbReference>
<dbReference type="Gene3D" id="3.40.50.800">
    <property type="entry name" value="Anticodon-binding domain"/>
    <property type="match status" value="1"/>
</dbReference>
<dbReference type="Gene3D" id="3.10.20.30">
    <property type="match status" value="1"/>
</dbReference>
<evidence type="ECO:0000256" key="9">
    <source>
        <dbReference type="ARBA" id="ARBA00023146"/>
    </source>
</evidence>
<evidence type="ECO:0000256" key="11">
    <source>
        <dbReference type="ARBA" id="ARBA00049515"/>
    </source>
</evidence>
<evidence type="ECO:0000259" key="14">
    <source>
        <dbReference type="PROSITE" id="PS51880"/>
    </source>
</evidence>
<dbReference type="InterPro" id="IPR012947">
    <property type="entry name" value="tRNA_SAD"/>
</dbReference>
<dbReference type="FunFam" id="3.10.20.30:FF:000006">
    <property type="entry name" value="Threonine--tRNA ligase, cytoplasmic"/>
    <property type="match status" value="1"/>
</dbReference>
<keyword evidence="7" id="KW-0067">ATP-binding</keyword>
<accession>A0A7S4EW97</accession>
<comment type="subcellular location">
    <subcellularLocation>
        <location evidence="1">Cytoplasm</location>
    </subcellularLocation>
</comment>
<dbReference type="Gene3D" id="3.30.980.10">
    <property type="entry name" value="Threonyl-trna Synthetase, Chain A, domain 2"/>
    <property type="match status" value="1"/>
</dbReference>
<evidence type="ECO:0000256" key="10">
    <source>
        <dbReference type="ARBA" id="ARBA00031900"/>
    </source>
</evidence>
<dbReference type="EC" id="6.1.1.3" evidence="3"/>
<dbReference type="SUPFAM" id="SSF55186">
    <property type="entry name" value="ThrRS/AlaRS common domain"/>
    <property type="match status" value="1"/>
</dbReference>
<dbReference type="InterPro" id="IPR012675">
    <property type="entry name" value="Beta-grasp_dom_sf"/>
</dbReference>
<keyword evidence="5" id="KW-0436">Ligase</keyword>
<dbReference type="CDD" id="cd00771">
    <property type="entry name" value="ThrRS_core"/>
    <property type="match status" value="1"/>
</dbReference>
<dbReference type="SUPFAM" id="SSF81271">
    <property type="entry name" value="TGS-like"/>
    <property type="match status" value="1"/>
</dbReference>
<dbReference type="CDD" id="cd01667">
    <property type="entry name" value="TGS_ThrRS"/>
    <property type="match status" value="1"/>
</dbReference>
<proteinExistence type="inferred from homology"/>
<dbReference type="AlphaFoldDB" id="A0A7S4EW97"/>
<name>A0A7S4EW97_CHRCT</name>
<dbReference type="FunFam" id="3.30.930.10:FF:000019">
    <property type="entry name" value="Threonine--tRNA ligase"/>
    <property type="match status" value="1"/>
</dbReference>
<keyword evidence="6" id="KW-0547">Nucleotide-binding</keyword>
<evidence type="ECO:0000259" key="13">
    <source>
        <dbReference type="PROSITE" id="PS50862"/>
    </source>
</evidence>
<dbReference type="SUPFAM" id="SSF52954">
    <property type="entry name" value="Class II aaRS ABD-related"/>
    <property type="match status" value="1"/>
</dbReference>
<dbReference type="InterPro" id="IPR002314">
    <property type="entry name" value="aa-tRNA-synt_IIb"/>
</dbReference>
<evidence type="ECO:0000313" key="15">
    <source>
        <dbReference type="EMBL" id="CAE0756268.1"/>
    </source>
</evidence>
<dbReference type="HAMAP" id="MF_00184">
    <property type="entry name" value="Thr_tRNA_synth"/>
    <property type="match status" value="1"/>
</dbReference>
<dbReference type="Pfam" id="PF07973">
    <property type="entry name" value="tRNA_SAD"/>
    <property type="match status" value="1"/>
</dbReference>
<protein>
    <recommendedName>
        <fullName evidence="12">Probable threonine--tRNA ligase, cytoplasmic</fullName>
        <ecNumber evidence="3">6.1.1.3</ecNumber>
    </recommendedName>
    <alternativeName>
        <fullName evidence="10">Threonyl-tRNA synthetase</fullName>
    </alternativeName>
</protein>
<dbReference type="GO" id="GO:0004829">
    <property type="term" value="F:threonine-tRNA ligase activity"/>
    <property type="evidence" value="ECO:0007669"/>
    <property type="project" value="UniProtKB-EC"/>
</dbReference>
<keyword evidence="4" id="KW-0963">Cytoplasm</keyword>
<dbReference type="Pfam" id="PF00587">
    <property type="entry name" value="tRNA-synt_2b"/>
    <property type="match status" value="1"/>
</dbReference>
<dbReference type="Pfam" id="PF02824">
    <property type="entry name" value="TGS"/>
    <property type="match status" value="1"/>
</dbReference>
<evidence type="ECO:0000256" key="8">
    <source>
        <dbReference type="ARBA" id="ARBA00022917"/>
    </source>
</evidence>
<dbReference type="SUPFAM" id="SSF55681">
    <property type="entry name" value="Class II aaRS and biotin synthetases"/>
    <property type="match status" value="1"/>
</dbReference>
<dbReference type="GO" id="GO:0006435">
    <property type="term" value="P:threonyl-tRNA aminoacylation"/>
    <property type="evidence" value="ECO:0007669"/>
    <property type="project" value="InterPro"/>
</dbReference>
<keyword evidence="8" id="KW-0648">Protein biosynthesis</keyword>
<dbReference type="GO" id="GO:0005739">
    <property type="term" value="C:mitochondrion"/>
    <property type="evidence" value="ECO:0007669"/>
    <property type="project" value="TreeGrafter"/>
</dbReference>
<evidence type="ECO:0000256" key="5">
    <source>
        <dbReference type="ARBA" id="ARBA00022598"/>
    </source>
</evidence>
<dbReference type="InterPro" id="IPR047246">
    <property type="entry name" value="ThrRS_anticodon"/>
</dbReference>
<reference evidence="15" key="1">
    <citation type="submission" date="2021-01" db="EMBL/GenBank/DDBJ databases">
        <authorList>
            <person name="Corre E."/>
            <person name="Pelletier E."/>
            <person name="Niang G."/>
            <person name="Scheremetjew M."/>
            <person name="Finn R."/>
            <person name="Kale V."/>
            <person name="Holt S."/>
            <person name="Cochrane G."/>
            <person name="Meng A."/>
            <person name="Brown T."/>
            <person name="Cohen L."/>
        </authorList>
    </citation>
    <scope>NUCLEOTIDE SEQUENCE</scope>
    <source>
        <strain evidence="15">CCMP645</strain>
    </source>
</reference>
<dbReference type="PRINTS" id="PR01047">
    <property type="entry name" value="TRNASYNTHTHR"/>
</dbReference>
<dbReference type="GO" id="GO:0005524">
    <property type="term" value="F:ATP binding"/>
    <property type="evidence" value="ECO:0007669"/>
    <property type="project" value="UniProtKB-KW"/>
</dbReference>
<dbReference type="FunFam" id="3.40.50.800:FF:000019">
    <property type="entry name" value="Threonine--tRNA ligase mitochondrial 1"/>
    <property type="match status" value="1"/>
</dbReference>
<evidence type="ECO:0000256" key="12">
    <source>
        <dbReference type="ARBA" id="ARBA00072369"/>
    </source>
</evidence>
<dbReference type="InterPro" id="IPR012676">
    <property type="entry name" value="TGS-like"/>
</dbReference>
<dbReference type="InterPro" id="IPR033728">
    <property type="entry name" value="ThrRS_core"/>
</dbReference>
<dbReference type="Gene3D" id="3.30.930.10">
    <property type="entry name" value="Bira Bifunctional Protein, Domain 2"/>
    <property type="match status" value="1"/>
</dbReference>
<dbReference type="InterPro" id="IPR006195">
    <property type="entry name" value="aa-tRNA-synth_II"/>
</dbReference>
<evidence type="ECO:0000256" key="7">
    <source>
        <dbReference type="ARBA" id="ARBA00022840"/>
    </source>
</evidence>
<feature type="domain" description="TGS" evidence="14">
    <location>
        <begin position="30"/>
        <end position="122"/>
    </location>
</feature>
<evidence type="ECO:0000256" key="3">
    <source>
        <dbReference type="ARBA" id="ARBA00013163"/>
    </source>
</evidence>
<evidence type="ECO:0000256" key="2">
    <source>
        <dbReference type="ARBA" id="ARBA00008226"/>
    </source>
</evidence>
<dbReference type="InterPro" id="IPR002320">
    <property type="entry name" value="Thr-tRNA-ligase_IIa"/>
</dbReference>
<evidence type="ECO:0000256" key="1">
    <source>
        <dbReference type="ARBA" id="ARBA00004496"/>
    </source>
</evidence>
<gene>
    <name evidence="15" type="ORF">PCAR00345_LOCUS8862</name>
</gene>
<dbReference type="InterPro" id="IPR045864">
    <property type="entry name" value="aa-tRNA-synth_II/BPL/LPL"/>
</dbReference>
<dbReference type="Pfam" id="PF03129">
    <property type="entry name" value="HGTP_anticodon"/>
    <property type="match status" value="1"/>
</dbReference>
<dbReference type="PANTHER" id="PTHR11451:SF46">
    <property type="entry name" value="THREONINE--TRNA LIGASE"/>
    <property type="match status" value="1"/>
</dbReference>
<dbReference type="InterPro" id="IPR018163">
    <property type="entry name" value="Thr/Ala-tRNA-synth_IIc_edit"/>
</dbReference>
<evidence type="ECO:0000256" key="6">
    <source>
        <dbReference type="ARBA" id="ARBA00022741"/>
    </source>
</evidence>
<organism evidence="15">
    <name type="scientific">Chrysotila carterae</name>
    <name type="common">Marine alga</name>
    <name type="synonym">Syracosphaera carterae</name>
    <dbReference type="NCBI Taxonomy" id="13221"/>
    <lineage>
        <taxon>Eukaryota</taxon>
        <taxon>Haptista</taxon>
        <taxon>Haptophyta</taxon>
        <taxon>Prymnesiophyceae</taxon>
        <taxon>Isochrysidales</taxon>
        <taxon>Isochrysidaceae</taxon>
        <taxon>Chrysotila</taxon>
    </lineage>
</organism>
<comment type="catalytic activity">
    <reaction evidence="11">
        <text>tRNA(Thr) + L-threonine + ATP = L-threonyl-tRNA(Thr) + AMP + diphosphate + H(+)</text>
        <dbReference type="Rhea" id="RHEA:24624"/>
        <dbReference type="Rhea" id="RHEA-COMP:9670"/>
        <dbReference type="Rhea" id="RHEA-COMP:9704"/>
        <dbReference type="ChEBI" id="CHEBI:15378"/>
        <dbReference type="ChEBI" id="CHEBI:30616"/>
        <dbReference type="ChEBI" id="CHEBI:33019"/>
        <dbReference type="ChEBI" id="CHEBI:57926"/>
        <dbReference type="ChEBI" id="CHEBI:78442"/>
        <dbReference type="ChEBI" id="CHEBI:78534"/>
        <dbReference type="ChEBI" id="CHEBI:456215"/>
        <dbReference type="EC" id="6.1.1.3"/>
    </reaction>
</comment>
<comment type="similarity">
    <text evidence="2">Belongs to the class-II aminoacyl-tRNA synthetase family.</text>
</comment>
<dbReference type="NCBIfam" id="TIGR00418">
    <property type="entry name" value="thrS"/>
    <property type="match status" value="1"/>
</dbReference>
<evidence type="ECO:0000256" key="4">
    <source>
        <dbReference type="ARBA" id="ARBA00022490"/>
    </source>
</evidence>
<dbReference type="PROSITE" id="PS50862">
    <property type="entry name" value="AA_TRNA_LIGASE_II"/>
    <property type="match status" value="1"/>
</dbReference>
<dbReference type="SMART" id="SM00863">
    <property type="entry name" value="tRNA_SAD"/>
    <property type="match status" value="1"/>
</dbReference>
<keyword evidence="9" id="KW-0030">Aminoacyl-tRNA synthetase</keyword>
<dbReference type="CDD" id="cd00860">
    <property type="entry name" value="ThrRS_anticodon"/>
    <property type="match status" value="1"/>
</dbReference>
<dbReference type="PROSITE" id="PS51880">
    <property type="entry name" value="TGS"/>
    <property type="match status" value="1"/>
</dbReference>
<feature type="domain" description="Aminoacyl-transfer RNA synthetases class-II family profile" evidence="13">
    <location>
        <begin position="331"/>
        <end position="610"/>
    </location>
</feature>
<sequence>MKADPSWLKTRLSLLEQIKERNAATAAATPKPPIKIVLPDGKTIEGKAWETSPMDVASGISKGLANATCVASVRYSKRYAGAGPAVVNADREEPEESSGAQEWELWDATRPLEGDCDLKLHKFDEPQGKEVFWHSSAHILGEALESLYSAQLTHGPATDTGFFYDSFLGKNSFRPEMSDEVEKKVTKICNEKQEFERVVITKSDAEQLFANNPFKLAMIRSKLPDGCVTTAYRCGPFVDLCRGPHLPNTGRIKAFAVTKTSAALWLGKQGNDELQRLYGITFPDKKEFQEWKHFQEEAAKRDHRVIGLKQELFFFDELSPGSCFFLPLGGRLYTKLCEAIRGQLWIRGYDEVVTPNMYNMNLWHTSGHAAKYKENMFCLDIEGQEFGLKPMNCPGHCLMFKHRPRSYRELPIRMADFGVLHRNELSGALTGLTRVRRFQQDDAHIFCMVSQIKQEVRGCLEMIKTVYDWLGMDFALKLSTKPEFALGDAAVWETAEGYMAEALDEFQQICGKTWSLNPGDGAFYGPKIDVQVFDALKRPHQCATVQLDFVQPMRFDLKYMAGASASKDGKEPSKEDEASFERPVMVHRAVLGSVERMIAILTEHFAGKWPFWLSPRQCLVVPVSKVYCEYAEKVKAKIHAAGYYADADLSNRTLNKMVREGQLSQYNFILVVGGDEQEKEAVNVRTRDNEVQGVKSIEELLSMFATLTAEHK</sequence>
<dbReference type="EMBL" id="HBIZ01014460">
    <property type="protein sequence ID" value="CAE0756268.1"/>
    <property type="molecule type" value="Transcribed_RNA"/>
</dbReference>
<dbReference type="InterPro" id="IPR004154">
    <property type="entry name" value="Anticodon-bd"/>
</dbReference>
<dbReference type="InterPro" id="IPR004095">
    <property type="entry name" value="TGS"/>
</dbReference>
<dbReference type="PANTHER" id="PTHR11451">
    <property type="entry name" value="THREONINE-TRNA LIGASE"/>
    <property type="match status" value="1"/>
</dbReference>
<dbReference type="InterPro" id="IPR036621">
    <property type="entry name" value="Anticodon-bd_dom_sf"/>
</dbReference>